<dbReference type="InParanoid" id="A0A2J7QVC2"/>
<dbReference type="GO" id="GO:0030425">
    <property type="term" value="C:dendrite"/>
    <property type="evidence" value="ECO:0007669"/>
    <property type="project" value="TreeGrafter"/>
</dbReference>
<accession>A0A2J7QVC2</accession>
<keyword evidence="7 8" id="KW-0807">Transducer</keyword>
<comment type="caution">
    <text evidence="10">The sequence shown here is derived from an EMBL/GenBank/DDBJ whole genome shotgun (WGS) entry which is preliminary data.</text>
</comment>
<reference evidence="10 11" key="1">
    <citation type="submission" date="2017-12" db="EMBL/GenBank/DDBJ databases">
        <title>Hemimetabolous genomes reveal molecular basis of termite eusociality.</title>
        <authorList>
            <person name="Harrison M.C."/>
            <person name="Jongepier E."/>
            <person name="Robertson H.M."/>
            <person name="Arning N."/>
            <person name="Bitard-Feildel T."/>
            <person name="Chao H."/>
            <person name="Childers C.P."/>
            <person name="Dinh H."/>
            <person name="Doddapaneni H."/>
            <person name="Dugan S."/>
            <person name="Gowin J."/>
            <person name="Greiner C."/>
            <person name="Han Y."/>
            <person name="Hu H."/>
            <person name="Hughes D.S.T."/>
            <person name="Huylmans A.-K."/>
            <person name="Kemena C."/>
            <person name="Kremer L.P.M."/>
            <person name="Lee S.L."/>
            <person name="Lopez-Ezquerra A."/>
            <person name="Mallet L."/>
            <person name="Monroy-Kuhn J.M."/>
            <person name="Moser A."/>
            <person name="Murali S.C."/>
            <person name="Muzny D.M."/>
            <person name="Otani S."/>
            <person name="Piulachs M.-D."/>
            <person name="Poelchau M."/>
            <person name="Qu J."/>
            <person name="Schaub F."/>
            <person name="Wada-Katsumata A."/>
            <person name="Worley K.C."/>
            <person name="Xie Q."/>
            <person name="Ylla G."/>
            <person name="Poulsen M."/>
            <person name="Gibbs R.A."/>
            <person name="Schal C."/>
            <person name="Richards S."/>
            <person name="Belles X."/>
            <person name="Korb J."/>
            <person name="Bornberg-Bauer E."/>
        </authorList>
    </citation>
    <scope>NUCLEOTIDE SEQUENCE [LARGE SCALE GENOMIC DNA]</scope>
    <source>
        <tissue evidence="10">Whole body</tissue>
    </source>
</reference>
<dbReference type="GO" id="GO:0043025">
    <property type="term" value="C:neuronal cell body"/>
    <property type="evidence" value="ECO:0007669"/>
    <property type="project" value="TreeGrafter"/>
</dbReference>
<gene>
    <name evidence="10" type="ORF">B7P43_G02458</name>
</gene>
<dbReference type="PANTHER" id="PTHR21143:SF133">
    <property type="entry name" value="GUSTATORY AND PHEROMONE RECEPTOR 32A-RELATED"/>
    <property type="match status" value="1"/>
</dbReference>
<organism evidence="10 11">
    <name type="scientific">Cryptotermes secundus</name>
    <dbReference type="NCBI Taxonomy" id="105785"/>
    <lineage>
        <taxon>Eukaryota</taxon>
        <taxon>Metazoa</taxon>
        <taxon>Ecdysozoa</taxon>
        <taxon>Arthropoda</taxon>
        <taxon>Hexapoda</taxon>
        <taxon>Insecta</taxon>
        <taxon>Pterygota</taxon>
        <taxon>Neoptera</taxon>
        <taxon>Polyneoptera</taxon>
        <taxon>Dictyoptera</taxon>
        <taxon>Blattodea</taxon>
        <taxon>Blattoidea</taxon>
        <taxon>Termitoidae</taxon>
        <taxon>Kalotermitidae</taxon>
        <taxon>Cryptotermitinae</taxon>
        <taxon>Cryptotermes</taxon>
    </lineage>
</organism>
<keyword evidence="3 8" id="KW-0812">Transmembrane</keyword>
<evidence type="ECO:0000256" key="9">
    <source>
        <dbReference type="SAM" id="SignalP"/>
    </source>
</evidence>
<feature type="signal peptide" evidence="9">
    <location>
        <begin position="1"/>
        <end position="24"/>
    </location>
</feature>
<feature type="chain" id="PRO_5014446070" description="Gustatory receptor" evidence="9">
    <location>
        <begin position="25"/>
        <end position="349"/>
    </location>
</feature>
<comment type="subcellular location">
    <subcellularLocation>
        <location evidence="1 8">Cell membrane</location>
        <topology evidence="1 8">Multi-pass membrane protein</topology>
    </subcellularLocation>
</comment>
<dbReference type="GO" id="GO:0007635">
    <property type="term" value="P:chemosensory behavior"/>
    <property type="evidence" value="ECO:0007669"/>
    <property type="project" value="TreeGrafter"/>
</dbReference>
<keyword evidence="11" id="KW-1185">Reference proteome</keyword>
<dbReference type="AlphaFoldDB" id="A0A2J7QVC2"/>
<dbReference type="PANTHER" id="PTHR21143">
    <property type="entry name" value="INVERTEBRATE GUSTATORY RECEPTOR"/>
    <property type="match status" value="1"/>
</dbReference>
<evidence type="ECO:0000256" key="3">
    <source>
        <dbReference type="ARBA" id="ARBA00022692"/>
    </source>
</evidence>
<evidence type="ECO:0000313" key="11">
    <source>
        <dbReference type="Proteomes" id="UP000235965"/>
    </source>
</evidence>
<dbReference type="GO" id="GO:0030424">
    <property type="term" value="C:axon"/>
    <property type="evidence" value="ECO:0007669"/>
    <property type="project" value="TreeGrafter"/>
</dbReference>
<dbReference type="EMBL" id="NEVH01010477">
    <property type="protein sequence ID" value="PNF32538.1"/>
    <property type="molecule type" value="Genomic_DNA"/>
</dbReference>
<evidence type="ECO:0000256" key="5">
    <source>
        <dbReference type="ARBA" id="ARBA00023136"/>
    </source>
</evidence>
<keyword evidence="9" id="KW-0732">Signal</keyword>
<evidence type="ECO:0000256" key="8">
    <source>
        <dbReference type="RuleBase" id="RU363108"/>
    </source>
</evidence>
<comment type="caution">
    <text evidence="8">Lacks conserved residue(s) required for the propagation of feature annotation.</text>
</comment>
<sequence length="349" mass="39343">MMFGGSLKAISSILLCVTLNGVKSREVISKVIKLDKALLCDSSATYRKALIFILVQVIVVHSYEAALFICDTWVWTHAVDNLSVWYFISGYPHRTLNMQTTLEFSDLVLLIRNRLQALNSRLSFMLRECVEPDFVVFSNVTRELVPRSAVMANEIPVTGVKSVKRTFIGSPQHVNLRQPLFKISQQRNIRSARELYDEMCDIRDLANSMYGFQLLLELGVTTAELTLSSYLMLATILGIQSVEINTIGQFISLMAAWQVQYAFKLIIITAPCQSATNEVENMAVLVQKLLLVRDFDQGTVAELQLFSQQLLQRKMKFTAFGFLSLDHSLLFTIVGGVTTFIVIAMQFKA</sequence>
<dbReference type="GO" id="GO:0007165">
    <property type="term" value="P:signal transduction"/>
    <property type="evidence" value="ECO:0007669"/>
    <property type="project" value="UniProtKB-KW"/>
</dbReference>
<keyword evidence="2 8" id="KW-1003">Cell membrane</keyword>
<evidence type="ECO:0000256" key="4">
    <source>
        <dbReference type="ARBA" id="ARBA00022989"/>
    </source>
</evidence>
<dbReference type="OrthoDB" id="6366728at2759"/>
<feature type="transmembrane region" description="Helical" evidence="8">
    <location>
        <begin position="329"/>
        <end position="347"/>
    </location>
</feature>
<evidence type="ECO:0000256" key="2">
    <source>
        <dbReference type="ARBA" id="ARBA00022475"/>
    </source>
</evidence>
<name>A0A2J7QVC2_9NEOP</name>
<dbReference type="Proteomes" id="UP000235965">
    <property type="component" value="Unassembled WGS sequence"/>
</dbReference>
<proteinExistence type="inferred from homology"/>
<evidence type="ECO:0000256" key="7">
    <source>
        <dbReference type="ARBA" id="ARBA00023224"/>
    </source>
</evidence>
<dbReference type="GO" id="GO:0050909">
    <property type="term" value="P:sensory perception of taste"/>
    <property type="evidence" value="ECO:0007669"/>
    <property type="project" value="InterPro"/>
</dbReference>
<comment type="similarity">
    <text evidence="8">Belongs to the insect chemoreceptor superfamily. Gustatory receptor (GR) family.</text>
</comment>
<comment type="function">
    <text evidence="8">Gustatory receptor which mediates acceptance or avoidance behavior, depending on its substrates.</text>
</comment>
<evidence type="ECO:0000313" key="10">
    <source>
        <dbReference type="EMBL" id="PNF32538.1"/>
    </source>
</evidence>
<dbReference type="Pfam" id="PF08395">
    <property type="entry name" value="7tm_7"/>
    <property type="match status" value="1"/>
</dbReference>
<keyword evidence="5 8" id="KW-0472">Membrane</keyword>
<dbReference type="InterPro" id="IPR013604">
    <property type="entry name" value="7TM_chemorcpt"/>
</dbReference>
<dbReference type="GO" id="GO:0008049">
    <property type="term" value="P:male courtship behavior"/>
    <property type="evidence" value="ECO:0007669"/>
    <property type="project" value="TreeGrafter"/>
</dbReference>
<keyword evidence="4 8" id="KW-1133">Transmembrane helix</keyword>
<keyword evidence="6 8" id="KW-0675">Receptor</keyword>
<dbReference type="GO" id="GO:0005886">
    <property type="term" value="C:plasma membrane"/>
    <property type="evidence" value="ECO:0007669"/>
    <property type="project" value="UniProtKB-SubCell"/>
</dbReference>
<dbReference type="STRING" id="105785.A0A2J7QVC2"/>
<evidence type="ECO:0000256" key="6">
    <source>
        <dbReference type="ARBA" id="ARBA00023170"/>
    </source>
</evidence>
<protein>
    <recommendedName>
        <fullName evidence="8">Gustatory receptor</fullName>
    </recommendedName>
</protein>
<evidence type="ECO:0000256" key="1">
    <source>
        <dbReference type="ARBA" id="ARBA00004651"/>
    </source>
</evidence>